<evidence type="ECO:0000313" key="3">
    <source>
        <dbReference type="Proteomes" id="UP000607397"/>
    </source>
</evidence>
<dbReference type="AlphaFoldDB" id="A0A8K2ABW1"/>
<sequence>MASRLSRPQSPCIAKFWLSCWSRSHTDSGYVLVVTLAMLLILGGLVTLYIFMNRIDSASRSTQVRGQGGFFAAEAGLNLRVQAIRDRFLGFNRPTGLAPANWQACLEETNTGTADFACETQTFRNAYQNQTVFTFVEEDQNNPSFITIPPEEEFAGLNAQEYRYDVLSVATDTENLPNAILGMRFKSRLIPLFQFAAFYAQDLDVMIPPNMTVNGPVHSNHDLYLNAANGNTLSITGQVTSAGTLYRGAKEKNDCRGTVQVDNLKSLQAINCSGGRTPYSQVQLADWNGMIRTGLNPLTLPPLESFDPTPGQLYWDRADLRIVLKLDSNNNPEALEIRRPNNSVDALATDRLLGDTCAPHGGTELVDKPIGESDYTRTETQLWVANAAGFSQGDVVQVGNDRDSNVVAAVDTTQNTITIRRQLGHSYQGTVVASTGDRVRRVPVSTSDTFYNYREKTASPPTREDGRFIRMLNIDMQALINCAGNLMGGKTLADQTDGGLVWFFTVDGPNSNTDVTAGGTANNYGVRLYNGERLAATTSGAPAIQGLTIVSDQAVYVRGDYNAVNKIPAAILADSLNVLSNAWNLDDAYSRGYNANHLPTLLTFIENTHKDGDYTPPGRPATNTTIQAAFLAGIDITGGNNGSAFQDKDKPGGGLNNYPRFHEDWQGQTFTYVGSMVTLGAARRVNGPFCGSGSTEPNCNIYNPPIRNWSFDTDFKNAAKLPPLTPRVVYLKQERFSRQVDQAQHPGLNLAPVALGWRPRSARTALLGLTTIGNQGLR</sequence>
<protein>
    <submittedName>
        <fullName evidence="2">Uncharacterized protein</fullName>
    </submittedName>
</protein>
<name>A0A8K2ABW1_9CYAN</name>
<organism evidence="2 3">
    <name type="scientific">Petrachloros mirabilis ULC683</name>
    <dbReference type="NCBI Taxonomy" id="2781853"/>
    <lineage>
        <taxon>Bacteria</taxon>
        <taxon>Bacillati</taxon>
        <taxon>Cyanobacteriota</taxon>
        <taxon>Cyanophyceae</taxon>
        <taxon>Synechococcales</taxon>
        <taxon>Petrachlorosaceae</taxon>
        <taxon>Petrachloros</taxon>
        <taxon>Petrachloros mirabilis</taxon>
    </lineage>
</organism>
<dbReference type="RefSeq" id="WP_161823767.1">
    <property type="nucleotide sequence ID" value="NZ_WVIC01000003.1"/>
</dbReference>
<keyword evidence="1" id="KW-0812">Transmembrane</keyword>
<keyword evidence="1" id="KW-0472">Membrane</keyword>
<keyword evidence="1" id="KW-1133">Transmembrane helix</keyword>
<evidence type="ECO:0000313" key="2">
    <source>
        <dbReference type="EMBL" id="NCJ05283.1"/>
    </source>
</evidence>
<reference evidence="2" key="1">
    <citation type="submission" date="2019-12" db="EMBL/GenBank/DDBJ databases">
        <title>High-Quality draft genome sequences of three cyanobacteria isolated from the limestone walls of the Old Cathedral of Coimbra.</title>
        <authorList>
            <person name="Tiago I."/>
            <person name="Soares F."/>
            <person name="Portugal A."/>
        </authorList>
    </citation>
    <scope>NUCLEOTIDE SEQUENCE [LARGE SCALE GENOMIC DNA]</scope>
    <source>
        <strain evidence="2">C</strain>
    </source>
</reference>
<dbReference type="EMBL" id="WVIC01000003">
    <property type="protein sequence ID" value="NCJ05283.1"/>
    <property type="molecule type" value="Genomic_DNA"/>
</dbReference>
<feature type="transmembrane region" description="Helical" evidence="1">
    <location>
        <begin position="30"/>
        <end position="52"/>
    </location>
</feature>
<accession>A0A8K2ABW1</accession>
<proteinExistence type="predicted"/>
<evidence type="ECO:0000256" key="1">
    <source>
        <dbReference type="SAM" id="Phobius"/>
    </source>
</evidence>
<dbReference type="Proteomes" id="UP000607397">
    <property type="component" value="Unassembled WGS sequence"/>
</dbReference>
<keyword evidence="3" id="KW-1185">Reference proteome</keyword>
<comment type="caution">
    <text evidence="2">The sequence shown here is derived from an EMBL/GenBank/DDBJ whole genome shotgun (WGS) entry which is preliminary data.</text>
</comment>
<gene>
    <name evidence="2" type="ORF">GS597_01875</name>
</gene>